<comment type="caution">
    <text evidence="1">The sequence shown here is derived from an EMBL/GenBank/DDBJ whole genome shotgun (WGS) entry which is preliminary data.</text>
</comment>
<accession>A0A4U0NR83</accession>
<dbReference type="AlphaFoldDB" id="A0A4U0NR83"/>
<organism evidence="1 2">
    <name type="scientific">Streptomyces piniterrae</name>
    <dbReference type="NCBI Taxonomy" id="2571125"/>
    <lineage>
        <taxon>Bacteria</taxon>
        <taxon>Bacillati</taxon>
        <taxon>Actinomycetota</taxon>
        <taxon>Actinomycetes</taxon>
        <taxon>Kitasatosporales</taxon>
        <taxon>Streptomycetaceae</taxon>
        <taxon>Streptomyces</taxon>
    </lineage>
</organism>
<dbReference type="Proteomes" id="UP000308697">
    <property type="component" value="Unassembled WGS sequence"/>
</dbReference>
<dbReference type="EMBL" id="SUMB01000002">
    <property type="protein sequence ID" value="TJZ56920.1"/>
    <property type="molecule type" value="Genomic_DNA"/>
</dbReference>
<dbReference type="OrthoDB" id="3444999at2"/>
<reference evidence="1 2" key="1">
    <citation type="submission" date="2019-04" db="EMBL/GenBank/DDBJ databases">
        <title>Streptomyces piniterrae sp. nov., a heliquinomycin-producing actinomycete isolated from rhizosphere soil of Pinus yunnanensis.</title>
        <authorList>
            <person name="Zhuang X."/>
            <person name="Zhao J."/>
        </authorList>
    </citation>
    <scope>NUCLEOTIDE SEQUENCE [LARGE SCALE GENOMIC DNA]</scope>
    <source>
        <strain evidence="2">jys28</strain>
    </source>
</reference>
<gene>
    <name evidence="1" type="ORF">FCH28_05345</name>
</gene>
<protein>
    <submittedName>
        <fullName evidence="1">Uncharacterized protein</fullName>
    </submittedName>
</protein>
<evidence type="ECO:0000313" key="2">
    <source>
        <dbReference type="Proteomes" id="UP000308697"/>
    </source>
</evidence>
<dbReference type="RefSeq" id="WP_136738540.1">
    <property type="nucleotide sequence ID" value="NZ_SUMB01000002.1"/>
</dbReference>
<keyword evidence="2" id="KW-1185">Reference proteome</keyword>
<sequence length="284" mass="31269">MRDDGDRQQRERLSLLLGLVDAAQAERVRDRLGLAADDGAEREVPLSEVRGVLNRWSAHSFMLWMLECDDPDINREVYASEPATAAIRRDILRGVPFGPHPGPVAVHESIAGDEPPHIPLADSPHGVVGELRRARRMSQGRGAAMAVTRGDWEAVAAADRAEPLPGYARWNLAIRIDCPPALREQFGSHPKFRHRLRSAGIMAGPWDFVSRCRSPQRALEVLDVGRRAFPHRMPEALDVLRPLVRTELGGHPEAWAVFAQLLPTFDGTLPELVRTAGAIATAGV</sequence>
<name>A0A4U0NR83_9ACTN</name>
<proteinExistence type="predicted"/>
<evidence type="ECO:0000313" key="1">
    <source>
        <dbReference type="EMBL" id="TJZ56920.1"/>
    </source>
</evidence>